<dbReference type="AlphaFoldDB" id="A0A2T9IZX6"/>
<organism evidence="1 2">
    <name type="scientific">Caulobacter radicis</name>
    <dbReference type="NCBI Taxonomy" id="2172650"/>
    <lineage>
        <taxon>Bacteria</taxon>
        <taxon>Pseudomonadati</taxon>
        <taxon>Pseudomonadota</taxon>
        <taxon>Alphaproteobacteria</taxon>
        <taxon>Caulobacterales</taxon>
        <taxon>Caulobacteraceae</taxon>
        <taxon>Caulobacter</taxon>
    </lineage>
</organism>
<proteinExistence type="predicted"/>
<accession>A0A2T9IZX6</accession>
<reference evidence="1 2" key="1">
    <citation type="submission" date="2018-04" db="EMBL/GenBank/DDBJ databases">
        <title>The genome sequence of Caulobacter sp. 736.</title>
        <authorList>
            <person name="Gao J."/>
            <person name="Sun J."/>
        </authorList>
    </citation>
    <scope>NUCLEOTIDE SEQUENCE [LARGE SCALE GENOMIC DNA]</scope>
    <source>
        <strain evidence="1 2">736</strain>
    </source>
</reference>
<sequence length="86" mass="9390">MTDRDPPRRPPFGRHDYELTYGWRDEALNVTIGGKLATPPVIGDVYTLGSPGGIQDFTVVHLSREGGRGWLARCTATPDDGHGGER</sequence>
<evidence type="ECO:0000313" key="2">
    <source>
        <dbReference type="Proteomes" id="UP000244913"/>
    </source>
</evidence>
<dbReference type="EMBL" id="QDKP01000060">
    <property type="protein sequence ID" value="PVM73007.1"/>
    <property type="molecule type" value="Genomic_DNA"/>
</dbReference>
<dbReference type="RefSeq" id="WP_116569674.1">
    <property type="nucleotide sequence ID" value="NZ_QDKP01000060.1"/>
</dbReference>
<comment type="caution">
    <text evidence="1">The sequence shown here is derived from an EMBL/GenBank/DDBJ whole genome shotgun (WGS) entry which is preliminary data.</text>
</comment>
<dbReference type="Proteomes" id="UP000244913">
    <property type="component" value="Unassembled WGS sequence"/>
</dbReference>
<protein>
    <submittedName>
        <fullName evidence="1">Uncharacterized protein</fullName>
    </submittedName>
</protein>
<gene>
    <name evidence="1" type="ORF">DDF65_21900</name>
</gene>
<keyword evidence="2" id="KW-1185">Reference proteome</keyword>
<name>A0A2T9IZX6_9CAUL</name>
<evidence type="ECO:0000313" key="1">
    <source>
        <dbReference type="EMBL" id="PVM73007.1"/>
    </source>
</evidence>